<feature type="transmembrane region" description="Helical" evidence="9">
    <location>
        <begin position="148"/>
        <end position="167"/>
    </location>
</feature>
<feature type="transmembrane region" description="Helical" evidence="9">
    <location>
        <begin position="173"/>
        <end position="195"/>
    </location>
</feature>
<keyword evidence="4 9" id="KW-0812">Transmembrane</keyword>
<keyword evidence="6" id="KW-0406">Ion transport</keyword>
<keyword evidence="12" id="KW-1185">Reference proteome</keyword>
<evidence type="ECO:0000259" key="10">
    <source>
        <dbReference type="Pfam" id="PF01699"/>
    </source>
</evidence>
<dbReference type="Proteomes" id="UP000030671">
    <property type="component" value="Unassembled WGS sequence"/>
</dbReference>
<evidence type="ECO:0000313" key="11">
    <source>
        <dbReference type="EMBL" id="ETW76382.1"/>
    </source>
</evidence>
<gene>
    <name evidence="11" type="ORF">HETIRDRAFT_52983</name>
</gene>
<feature type="transmembrane region" description="Helical" evidence="9">
    <location>
        <begin position="216"/>
        <end position="235"/>
    </location>
</feature>
<accession>W4JS48</accession>
<evidence type="ECO:0000256" key="5">
    <source>
        <dbReference type="ARBA" id="ARBA00022989"/>
    </source>
</evidence>
<feature type="domain" description="Sodium/calcium exchanger membrane region" evidence="10">
    <location>
        <begin position="113"/>
        <end position="276"/>
    </location>
</feature>
<feature type="transmembrane region" description="Helical" evidence="9">
    <location>
        <begin position="109"/>
        <end position="127"/>
    </location>
</feature>
<name>W4JS48_HETIT</name>
<evidence type="ECO:0000256" key="8">
    <source>
        <dbReference type="SAM" id="MobiDB-lite"/>
    </source>
</evidence>
<evidence type="ECO:0000256" key="6">
    <source>
        <dbReference type="ARBA" id="ARBA00023065"/>
    </source>
</evidence>
<feature type="transmembrane region" description="Helical" evidence="9">
    <location>
        <begin position="455"/>
        <end position="475"/>
    </location>
</feature>
<protein>
    <submittedName>
        <fullName evidence="11">H+/Ca2+ exchanger Vxc1-like protein</fullName>
    </submittedName>
</protein>
<dbReference type="InterPro" id="IPR004713">
    <property type="entry name" value="CaH_exchang"/>
</dbReference>
<evidence type="ECO:0000256" key="1">
    <source>
        <dbReference type="ARBA" id="ARBA00004127"/>
    </source>
</evidence>
<reference evidence="11 12" key="1">
    <citation type="journal article" date="2012" name="New Phytol.">
        <title>Insight into trade-off between wood decay and parasitism from the genome of a fungal forest pathogen.</title>
        <authorList>
            <person name="Olson A."/>
            <person name="Aerts A."/>
            <person name="Asiegbu F."/>
            <person name="Belbahri L."/>
            <person name="Bouzid O."/>
            <person name="Broberg A."/>
            <person name="Canback B."/>
            <person name="Coutinho P.M."/>
            <person name="Cullen D."/>
            <person name="Dalman K."/>
            <person name="Deflorio G."/>
            <person name="van Diepen L.T."/>
            <person name="Dunand C."/>
            <person name="Duplessis S."/>
            <person name="Durling M."/>
            <person name="Gonthier P."/>
            <person name="Grimwood J."/>
            <person name="Fossdal C.G."/>
            <person name="Hansson D."/>
            <person name="Henrissat B."/>
            <person name="Hietala A."/>
            <person name="Himmelstrand K."/>
            <person name="Hoffmeister D."/>
            <person name="Hogberg N."/>
            <person name="James T.Y."/>
            <person name="Karlsson M."/>
            <person name="Kohler A."/>
            <person name="Kues U."/>
            <person name="Lee Y.H."/>
            <person name="Lin Y.C."/>
            <person name="Lind M."/>
            <person name="Lindquist E."/>
            <person name="Lombard V."/>
            <person name="Lucas S."/>
            <person name="Lunden K."/>
            <person name="Morin E."/>
            <person name="Murat C."/>
            <person name="Park J."/>
            <person name="Raffaello T."/>
            <person name="Rouze P."/>
            <person name="Salamov A."/>
            <person name="Schmutz J."/>
            <person name="Solheim H."/>
            <person name="Stahlberg J."/>
            <person name="Velez H."/>
            <person name="de Vries R.P."/>
            <person name="Wiebenga A."/>
            <person name="Woodward S."/>
            <person name="Yakovlev I."/>
            <person name="Garbelotto M."/>
            <person name="Martin F."/>
            <person name="Grigoriev I.V."/>
            <person name="Stenlid J."/>
        </authorList>
    </citation>
    <scope>NUCLEOTIDE SEQUENCE [LARGE SCALE GENOMIC DNA]</scope>
    <source>
        <strain evidence="11 12">TC 32-1</strain>
    </source>
</reference>
<dbReference type="InParanoid" id="W4JS48"/>
<comment type="subcellular location">
    <subcellularLocation>
        <location evidence="1">Endomembrane system</location>
        <topology evidence="1">Multi-pass membrane protein</topology>
    </subcellularLocation>
</comment>
<feature type="transmembrane region" description="Helical" evidence="9">
    <location>
        <begin position="314"/>
        <end position="334"/>
    </location>
</feature>
<dbReference type="GO" id="GO:0006874">
    <property type="term" value="P:intracellular calcium ion homeostasis"/>
    <property type="evidence" value="ECO:0007669"/>
    <property type="project" value="TreeGrafter"/>
</dbReference>
<dbReference type="GO" id="GO:0000329">
    <property type="term" value="C:fungal-type vacuole membrane"/>
    <property type="evidence" value="ECO:0007669"/>
    <property type="project" value="TreeGrafter"/>
</dbReference>
<evidence type="ECO:0000256" key="3">
    <source>
        <dbReference type="ARBA" id="ARBA00022448"/>
    </source>
</evidence>
<comment type="similarity">
    <text evidence="2">Belongs to the Ca(2+):cation antiporter (CaCA) (TC 2.A.19) family.</text>
</comment>
<keyword evidence="7 9" id="KW-0472">Membrane</keyword>
<evidence type="ECO:0000313" key="12">
    <source>
        <dbReference type="Proteomes" id="UP000030671"/>
    </source>
</evidence>
<dbReference type="Pfam" id="PF01699">
    <property type="entry name" value="Na_Ca_ex"/>
    <property type="match status" value="2"/>
</dbReference>
<feature type="compositionally biased region" description="Polar residues" evidence="8">
    <location>
        <begin position="19"/>
        <end position="30"/>
    </location>
</feature>
<evidence type="ECO:0000256" key="2">
    <source>
        <dbReference type="ARBA" id="ARBA00008170"/>
    </source>
</evidence>
<dbReference type="EMBL" id="KI925464">
    <property type="protein sequence ID" value="ETW76382.1"/>
    <property type="molecule type" value="Genomic_DNA"/>
</dbReference>
<sequence length="501" mass="55816">MVDSDRRSLSLDTELGLHRQSQNSERQALTSHVDGHPVDPAVSNDNWRPQTPARPRNNDTRQRFWAQFRGKDRRRVGWRQSLYAIVTSSWLNVFIIFIPFAWVARFHTSWGHVAAFVFAFLGIMPLVKIFDWGGEQLAMYCGEDLGDLVIITLSNAVEATLAIILLLKCELKLLQSTIAGVILLHLLLIPGTAFLTGGVRILEQELHPQRTQLNHTLLTLGVLALVIPASFFAALDRSASGAEGSESQLINDHIRNEFMRISRGFAVILLVVYICSRFYLHDPPGDDNALRLPADAPKEAIERSQELAKAEPEVNPWTCTLLLIITVAVMAVTAEFLVESIEPVREKGHIQDEWFGLILLPAISFSADAMVAIVYFVRSSLKYFFKAPPPPESIAEAKAIDLSIQFTLFWMPLFVLIGWWTGKPLTILFDLFEVAVLIGSCFLVNYVTADAKTNWVEGIIMMSLYLMIATAAWFYPGQSEIGIMSACESVQEALAVGAGAE</sequence>
<dbReference type="GeneID" id="20678235"/>
<dbReference type="RefSeq" id="XP_009551161.1">
    <property type="nucleotide sequence ID" value="XM_009552866.1"/>
</dbReference>
<dbReference type="OrthoDB" id="1699231at2759"/>
<dbReference type="PANTHER" id="PTHR31503:SF20">
    <property type="entry name" value="CA(2+)_H(+) EXCHANGER, PUTATIVE (EUROFUNG)-RELATED"/>
    <property type="match status" value="1"/>
</dbReference>
<dbReference type="HOGENOM" id="CLU_008721_4_3_1"/>
<organism evidence="11 12">
    <name type="scientific">Heterobasidion irregulare (strain TC 32-1)</name>
    <dbReference type="NCBI Taxonomy" id="747525"/>
    <lineage>
        <taxon>Eukaryota</taxon>
        <taxon>Fungi</taxon>
        <taxon>Dikarya</taxon>
        <taxon>Basidiomycota</taxon>
        <taxon>Agaricomycotina</taxon>
        <taxon>Agaricomycetes</taxon>
        <taxon>Russulales</taxon>
        <taxon>Bondarzewiaceae</taxon>
        <taxon>Heterobasidion</taxon>
        <taxon>Heterobasidion annosum species complex</taxon>
    </lineage>
</organism>
<dbReference type="InterPro" id="IPR044880">
    <property type="entry name" value="NCX_ion-bd_dom_sf"/>
</dbReference>
<feature type="transmembrane region" description="Helical" evidence="9">
    <location>
        <begin position="427"/>
        <end position="448"/>
    </location>
</feature>
<dbReference type="GO" id="GO:0015369">
    <property type="term" value="F:calcium:proton antiporter activity"/>
    <property type="evidence" value="ECO:0007669"/>
    <property type="project" value="UniProtKB-ARBA"/>
</dbReference>
<dbReference type="InterPro" id="IPR004837">
    <property type="entry name" value="NaCa_Exmemb"/>
</dbReference>
<evidence type="ECO:0000256" key="9">
    <source>
        <dbReference type="SAM" id="Phobius"/>
    </source>
</evidence>
<dbReference type="Gene3D" id="1.20.1420.30">
    <property type="entry name" value="NCX, central ion-binding region"/>
    <property type="match status" value="1"/>
</dbReference>
<dbReference type="GO" id="GO:0012505">
    <property type="term" value="C:endomembrane system"/>
    <property type="evidence" value="ECO:0007669"/>
    <property type="project" value="UniProtKB-SubCell"/>
</dbReference>
<feature type="transmembrane region" description="Helical" evidence="9">
    <location>
        <begin position="354"/>
        <end position="378"/>
    </location>
</feature>
<dbReference type="PANTHER" id="PTHR31503">
    <property type="entry name" value="VACUOLAR CALCIUM ION TRANSPORTER"/>
    <property type="match status" value="1"/>
</dbReference>
<feature type="transmembrane region" description="Helical" evidence="9">
    <location>
        <begin position="261"/>
        <end position="280"/>
    </location>
</feature>
<proteinExistence type="inferred from homology"/>
<dbReference type="eggNOG" id="KOG1397">
    <property type="taxonomic scope" value="Eukaryota"/>
</dbReference>
<keyword evidence="5 9" id="KW-1133">Transmembrane helix</keyword>
<evidence type="ECO:0000256" key="4">
    <source>
        <dbReference type="ARBA" id="ARBA00022692"/>
    </source>
</evidence>
<feature type="region of interest" description="Disordered" evidence="8">
    <location>
        <begin position="16"/>
        <end position="59"/>
    </location>
</feature>
<feature type="transmembrane region" description="Helical" evidence="9">
    <location>
        <begin position="399"/>
        <end position="421"/>
    </location>
</feature>
<evidence type="ECO:0000256" key="7">
    <source>
        <dbReference type="ARBA" id="ARBA00023136"/>
    </source>
</evidence>
<dbReference type="AlphaFoldDB" id="W4JS48"/>
<dbReference type="KEGG" id="hir:HETIRDRAFT_52983"/>
<feature type="transmembrane region" description="Helical" evidence="9">
    <location>
        <begin position="81"/>
        <end position="103"/>
    </location>
</feature>
<feature type="domain" description="Sodium/calcium exchanger membrane region" evidence="10">
    <location>
        <begin position="320"/>
        <end position="473"/>
    </location>
</feature>
<keyword evidence="3" id="KW-0813">Transport</keyword>